<dbReference type="Pfam" id="PF05345">
    <property type="entry name" value="He_PIG"/>
    <property type="match status" value="1"/>
</dbReference>
<dbReference type="GO" id="GO:0005509">
    <property type="term" value="F:calcium ion binding"/>
    <property type="evidence" value="ECO:0007669"/>
    <property type="project" value="InterPro"/>
</dbReference>
<organism evidence="7">
    <name type="scientific">Trueperella bonasi</name>
    <dbReference type="NCBI Taxonomy" id="312286"/>
    <lineage>
        <taxon>Bacteria</taxon>
        <taxon>Bacillati</taxon>
        <taxon>Actinomycetota</taxon>
        <taxon>Actinomycetes</taxon>
        <taxon>Actinomycetales</taxon>
        <taxon>Actinomycetaceae</taxon>
        <taxon>Trueperella</taxon>
    </lineage>
</organism>
<evidence type="ECO:0000256" key="5">
    <source>
        <dbReference type="SAM" id="MobiDB-lite"/>
    </source>
</evidence>
<dbReference type="GO" id="GO:0016020">
    <property type="term" value="C:membrane"/>
    <property type="evidence" value="ECO:0007669"/>
    <property type="project" value="InterPro"/>
</dbReference>
<dbReference type="CDD" id="cd15482">
    <property type="entry name" value="Sialidase_non-viral"/>
    <property type="match status" value="1"/>
</dbReference>
<evidence type="ECO:0000256" key="2">
    <source>
        <dbReference type="ARBA" id="ARBA00009348"/>
    </source>
</evidence>
<dbReference type="Gene3D" id="2.60.40.10">
    <property type="entry name" value="Immunoglobulins"/>
    <property type="match status" value="1"/>
</dbReference>
<name>M9SWI6_9ACTO</name>
<dbReference type="EMBL" id="KC492507">
    <property type="protein sequence ID" value="AGI95981.1"/>
    <property type="molecule type" value="Genomic_DNA"/>
</dbReference>
<evidence type="ECO:0000313" key="7">
    <source>
        <dbReference type="EMBL" id="AGI95981.1"/>
    </source>
</evidence>
<feature type="region of interest" description="Disordered" evidence="5">
    <location>
        <begin position="386"/>
        <end position="414"/>
    </location>
</feature>
<dbReference type="SUPFAM" id="SSF50939">
    <property type="entry name" value="Sialidases"/>
    <property type="match status" value="1"/>
</dbReference>
<dbReference type="Gene3D" id="2.120.10.10">
    <property type="match status" value="1"/>
</dbReference>
<comment type="catalytic activity">
    <reaction evidence="1">
        <text>Hydrolysis of alpha-(2-&gt;3)-, alpha-(2-&gt;6)-, alpha-(2-&gt;8)- glycosidic linkages of terminal sialic acid residues in oligosaccharides, glycoproteins, glycolipids, colominic acid and synthetic substrates.</text>
        <dbReference type="EC" id="3.2.1.18"/>
    </reaction>
</comment>
<dbReference type="SUPFAM" id="SSF49899">
    <property type="entry name" value="Concanavalin A-like lectins/glucanases"/>
    <property type="match status" value="1"/>
</dbReference>
<dbReference type="InterPro" id="IPR013517">
    <property type="entry name" value="FG-GAP"/>
</dbReference>
<comment type="similarity">
    <text evidence="2">Belongs to the glycosyl hydrolase 33 family.</text>
</comment>
<dbReference type="GO" id="GO:0005737">
    <property type="term" value="C:cytoplasm"/>
    <property type="evidence" value="ECO:0007669"/>
    <property type="project" value="TreeGrafter"/>
</dbReference>
<dbReference type="Pfam" id="PF13088">
    <property type="entry name" value="BNR_2"/>
    <property type="match status" value="1"/>
</dbReference>
<dbReference type="PANTHER" id="PTHR10628:SF30">
    <property type="entry name" value="EXO-ALPHA-SIALIDASE"/>
    <property type="match status" value="1"/>
</dbReference>
<dbReference type="PANTHER" id="PTHR10628">
    <property type="entry name" value="SIALIDASE"/>
    <property type="match status" value="1"/>
</dbReference>
<reference evidence="7" key="1">
    <citation type="submission" date="2013-01" db="EMBL/GenBank/DDBJ databases">
        <title>Identification of virulence factors in Trueperella bonasi and Trueperella bialowiezensis.</title>
        <authorList>
            <person name="Kelemen J.C."/>
            <person name="Fickel J."/>
            <person name="Speck S."/>
        </authorList>
    </citation>
    <scope>NUCLEOTIDE SEQUENCE</scope>
    <source>
        <strain evidence="7">DSM 17163</strain>
    </source>
</reference>
<sequence>MGMYVRPDTGGFLTYGSTLPDNEWTHITWTQSSTEGLSLYVDGQLRENKTWSVQNPITIPADKLGGKGFSGLVDELKIYNRALTAAEVSASIDALELPEPPPAPKLNATFSIMNPKPEGAAFEVGETIRFELKVTNDTGIDRSFESTASNLDNWRGCKWSALRAGDTQSCPFPTHTVTDEDVKAGGFTPTITFQIYDRTGYSGPATPAAPFEGNPVGVSPRLVTINNFEFTDGTNKDNYSAGDELTASLTLTNVFDETVNVSLNDDDLKCSGAILPGSSLTCDSLTYSVTREDLERGQAELSVVVNASSGELTGTATATATTPTPTTWPTAQPFPAPNADPRLAPALSDLTKVETHVPGRYNIRIPAIAAAPNGDILASYDLRPTNGAGSGGDSPNENSIVQRRSKDGGKTWGPLTTIAKGHVAPEGQRYGWSDPSYVVDHETGEIFNFFVGSLDAGLPNNPSYKLDENGQVDESHRRTMNFTVANSTDNGYTWKLRTITNDVLGERAADVTGCFATSGAGIQKQHEPHKGRLLQQAACRHKDGGFRALTIFSDDHGKTWQSGNFASATEGAQFFRWNYDENKVAELSDGRLMLNSRIPRGSHGAGYRLVAISEDGGMNWGEYRIDEQLQDSQNNAQLLRPFPTANKGTLRSKVLLFSNTKNHWNRVNGHVSMSYDDGASWPVSKQVRTGGTGYTTMAVQQGGTIGLLMEPNIWNDIGYINFSLSYLEPELPFEVKLGAIEDVSATDGVAIEPIEVTTTGNDPSLADTYSAEGLPSGLDIDPATGTISGTPKEGLSEAASFDVRVTIEEAEDGTGIPRISSTTFTLTLAPGEKAPEPAPSPELQPSPLAGVVGSGRFGDVDGDGYADVLAVGSDGVVHFYAGHSGGIYHVGPIGSGFGGTSLTKVSDVNGDGRPDFLVRHDDGRLFVYHVSADGHIVQGAQVGHGWNGMDNITYVGRLGAGSQEYVIARQVASGDLYRYTLTSSGLTASAKIGHGWGKMTRILAVGNIVGDSNPDLVGIRSDGKMFAYQGHGDGTVSAFGQIGQGWTSFVNAFVPGDLTNDGRLDLIGIRGDGKMFFYENTGRGYFKPAVQIGHGWQTMKHIS</sequence>
<feature type="compositionally biased region" description="Polar residues" evidence="5">
    <location>
        <begin position="393"/>
        <end position="402"/>
    </location>
</feature>
<dbReference type="InterPro" id="IPR036278">
    <property type="entry name" value="Sialidase_sf"/>
</dbReference>
<dbReference type="GO" id="GO:0006689">
    <property type="term" value="P:ganglioside catabolic process"/>
    <property type="evidence" value="ECO:0007669"/>
    <property type="project" value="TreeGrafter"/>
</dbReference>
<dbReference type="InterPro" id="IPR013783">
    <property type="entry name" value="Ig-like_fold"/>
</dbReference>
<dbReference type="InterPro" id="IPR015919">
    <property type="entry name" value="Cadherin-like_sf"/>
</dbReference>
<dbReference type="Pfam" id="PF13517">
    <property type="entry name" value="FG-GAP_3"/>
    <property type="match status" value="2"/>
</dbReference>
<protein>
    <recommendedName>
        <fullName evidence="3">exo-alpha-sialidase</fullName>
        <ecNumber evidence="3">3.2.1.18</ecNumber>
    </recommendedName>
</protein>
<proteinExistence type="inferred from homology"/>
<dbReference type="InterPro" id="IPR026856">
    <property type="entry name" value="Sialidase_fam"/>
</dbReference>
<dbReference type="InterPro" id="IPR028994">
    <property type="entry name" value="Integrin_alpha_N"/>
</dbReference>
<dbReference type="GO" id="GO:0009313">
    <property type="term" value="P:oligosaccharide catabolic process"/>
    <property type="evidence" value="ECO:0007669"/>
    <property type="project" value="TreeGrafter"/>
</dbReference>
<evidence type="ECO:0000256" key="3">
    <source>
        <dbReference type="ARBA" id="ARBA00012733"/>
    </source>
</evidence>
<dbReference type="AlphaFoldDB" id="M9SWI6"/>
<dbReference type="GO" id="GO:0004308">
    <property type="term" value="F:exo-alpha-sialidase activity"/>
    <property type="evidence" value="ECO:0007669"/>
    <property type="project" value="UniProtKB-EC"/>
</dbReference>
<dbReference type="Gene3D" id="2.130.10.130">
    <property type="entry name" value="Integrin alpha, N-terminal"/>
    <property type="match status" value="1"/>
</dbReference>
<dbReference type="InterPro" id="IPR013320">
    <property type="entry name" value="ConA-like_dom_sf"/>
</dbReference>
<dbReference type="Pfam" id="PF13385">
    <property type="entry name" value="Laminin_G_3"/>
    <property type="match status" value="1"/>
</dbReference>
<evidence type="ECO:0000256" key="4">
    <source>
        <dbReference type="ARBA" id="ARBA00022729"/>
    </source>
</evidence>
<feature type="domain" description="Sialidase" evidence="6">
    <location>
        <begin position="399"/>
        <end position="705"/>
    </location>
</feature>
<dbReference type="InterPro" id="IPR011040">
    <property type="entry name" value="Sialidase"/>
</dbReference>
<evidence type="ECO:0000259" key="6">
    <source>
        <dbReference type="Pfam" id="PF13088"/>
    </source>
</evidence>
<dbReference type="SUPFAM" id="SSF49313">
    <property type="entry name" value="Cadherin-like"/>
    <property type="match status" value="1"/>
</dbReference>
<dbReference type="Gene3D" id="2.60.120.200">
    <property type="match status" value="1"/>
</dbReference>
<accession>M9SWI6</accession>
<keyword evidence="4" id="KW-0732">Signal</keyword>
<dbReference type="EC" id="3.2.1.18" evidence="3"/>
<dbReference type="SUPFAM" id="SSF69318">
    <property type="entry name" value="Integrin alpha N-terminal domain"/>
    <property type="match status" value="2"/>
</dbReference>
<evidence type="ECO:0000256" key="1">
    <source>
        <dbReference type="ARBA" id="ARBA00000427"/>
    </source>
</evidence>